<keyword evidence="5" id="KW-0808">Transferase</keyword>
<feature type="region of interest" description="Disordered" evidence="14">
    <location>
        <begin position="491"/>
        <end position="522"/>
    </location>
</feature>
<feature type="domain" description="Protein kinase" evidence="15">
    <location>
        <begin position="27"/>
        <end position="278"/>
    </location>
</feature>
<dbReference type="FunFam" id="3.30.200.20:FF:000236">
    <property type="entry name" value="Non-specific serine/threonine protein kinase"/>
    <property type="match status" value="1"/>
</dbReference>
<dbReference type="GO" id="GO:0106310">
    <property type="term" value="F:protein serine kinase activity"/>
    <property type="evidence" value="ECO:0007669"/>
    <property type="project" value="RHEA"/>
</dbReference>
<evidence type="ECO:0000256" key="9">
    <source>
        <dbReference type="ARBA" id="ARBA00023242"/>
    </source>
</evidence>
<dbReference type="CDD" id="cd14079">
    <property type="entry name" value="STKc_AMPK_alpha"/>
    <property type="match status" value="1"/>
</dbReference>
<dbReference type="GO" id="GO:0005524">
    <property type="term" value="F:ATP binding"/>
    <property type="evidence" value="ECO:0007669"/>
    <property type="project" value="UniProtKB-UniRule"/>
</dbReference>
<evidence type="ECO:0000256" key="4">
    <source>
        <dbReference type="ARBA" id="ARBA00022527"/>
    </source>
</evidence>
<accession>A0A3N4IPX6</accession>
<protein>
    <recommendedName>
        <fullName evidence="3">non-specific serine/threonine protein kinase</fullName>
        <ecNumber evidence="3">2.7.11.1</ecNumber>
    </recommendedName>
</protein>
<organism evidence="16 17">
    <name type="scientific">Ascobolus immersus RN42</name>
    <dbReference type="NCBI Taxonomy" id="1160509"/>
    <lineage>
        <taxon>Eukaryota</taxon>
        <taxon>Fungi</taxon>
        <taxon>Dikarya</taxon>
        <taxon>Ascomycota</taxon>
        <taxon>Pezizomycotina</taxon>
        <taxon>Pezizomycetes</taxon>
        <taxon>Pezizales</taxon>
        <taxon>Ascobolaceae</taxon>
        <taxon>Ascobolus</taxon>
    </lineage>
</organism>
<evidence type="ECO:0000259" key="15">
    <source>
        <dbReference type="PROSITE" id="PS50011"/>
    </source>
</evidence>
<dbReference type="InterPro" id="IPR013896">
    <property type="entry name" value="SNF1_UBA"/>
</dbReference>
<comment type="subcellular location">
    <subcellularLocation>
        <location evidence="1">Nucleus</location>
    </subcellularLocation>
</comment>
<keyword evidence="10" id="KW-0119">Carbohydrate metabolism</keyword>
<keyword evidence="8 13" id="KW-0067">ATP-binding</keyword>
<dbReference type="InterPro" id="IPR000719">
    <property type="entry name" value="Prot_kinase_dom"/>
</dbReference>
<evidence type="ECO:0000256" key="12">
    <source>
        <dbReference type="ARBA" id="ARBA00048679"/>
    </source>
</evidence>
<dbReference type="PROSITE" id="PS00108">
    <property type="entry name" value="PROTEIN_KINASE_ST"/>
    <property type="match status" value="1"/>
</dbReference>
<keyword evidence="17" id="KW-1185">Reference proteome</keyword>
<feature type="region of interest" description="Disordered" evidence="14">
    <location>
        <begin position="388"/>
        <end position="420"/>
    </location>
</feature>
<evidence type="ECO:0000256" key="2">
    <source>
        <dbReference type="ARBA" id="ARBA00006234"/>
    </source>
</evidence>
<dbReference type="InterPro" id="IPR032270">
    <property type="entry name" value="AMPK_C"/>
</dbReference>
<dbReference type="SUPFAM" id="SSF103243">
    <property type="entry name" value="KA1-like"/>
    <property type="match status" value="1"/>
</dbReference>
<dbReference type="EMBL" id="ML119645">
    <property type="protein sequence ID" value="RPA87989.1"/>
    <property type="molecule type" value="Genomic_DNA"/>
</dbReference>
<dbReference type="OrthoDB" id="193931at2759"/>
<evidence type="ECO:0000256" key="3">
    <source>
        <dbReference type="ARBA" id="ARBA00012513"/>
    </source>
</evidence>
<evidence type="ECO:0000256" key="13">
    <source>
        <dbReference type="PROSITE-ProRule" id="PRU10141"/>
    </source>
</evidence>
<dbReference type="AlphaFoldDB" id="A0A3N4IPX6"/>
<dbReference type="GO" id="GO:0004674">
    <property type="term" value="F:protein serine/threonine kinase activity"/>
    <property type="evidence" value="ECO:0007669"/>
    <property type="project" value="UniProtKB-KW"/>
</dbReference>
<feature type="region of interest" description="Disordered" evidence="14">
    <location>
        <begin position="555"/>
        <end position="615"/>
    </location>
</feature>
<reference evidence="16 17" key="1">
    <citation type="journal article" date="2018" name="Nat. Ecol. Evol.">
        <title>Pezizomycetes genomes reveal the molecular basis of ectomycorrhizal truffle lifestyle.</title>
        <authorList>
            <person name="Murat C."/>
            <person name="Payen T."/>
            <person name="Noel B."/>
            <person name="Kuo A."/>
            <person name="Morin E."/>
            <person name="Chen J."/>
            <person name="Kohler A."/>
            <person name="Krizsan K."/>
            <person name="Balestrini R."/>
            <person name="Da Silva C."/>
            <person name="Montanini B."/>
            <person name="Hainaut M."/>
            <person name="Levati E."/>
            <person name="Barry K.W."/>
            <person name="Belfiori B."/>
            <person name="Cichocki N."/>
            <person name="Clum A."/>
            <person name="Dockter R.B."/>
            <person name="Fauchery L."/>
            <person name="Guy J."/>
            <person name="Iotti M."/>
            <person name="Le Tacon F."/>
            <person name="Lindquist E.A."/>
            <person name="Lipzen A."/>
            <person name="Malagnac F."/>
            <person name="Mello A."/>
            <person name="Molinier V."/>
            <person name="Miyauchi S."/>
            <person name="Poulain J."/>
            <person name="Riccioni C."/>
            <person name="Rubini A."/>
            <person name="Sitrit Y."/>
            <person name="Splivallo R."/>
            <person name="Traeger S."/>
            <person name="Wang M."/>
            <person name="Zifcakova L."/>
            <person name="Wipf D."/>
            <person name="Zambonelli A."/>
            <person name="Paolocci F."/>
            <person name="Nowrousian M."/>
            <person name="Ottonello S."/>
            <person name="Baldrian P."/>
            <person name="Spatafora J.W."/>
            <person name="Henrissat B."/>
            <person name="Nagy L.G."/>
            <person name="Aury J.M."/>
            <person name="Wincker P."/>
            <person name="Grigoriev I.V."/>
            <person name="Bonfante P."/>
            <person name="Martin F.M."/>
        </authorList>
    </citation>
    <scope>NUCLEOTIDE SEQUENCE [LARGE SCALE GENOMIC DNA]</scope>
    <source>
        <strain evidence="16 17">RN42</strain>
    </source>
</reference>
<dbReference type="GO" id="GO:0005634">
    <property type="term" value="C:nucleus"/>
    <property type="evidence" value="ECO:0007669"/>
    <property type="project" value="UniProtKB-SubCell"/>
</dbReference>
<dbReference type="Gene3D" id="1.10.510.10">
    <property type="entry name" value="Transferase(Phosphotransferase) domain 1"/>
    <property type="match status" value="1"/>
</dbReference>
<comment type="similarity">
    <text evidence="2">Belongs to the protein kinase superfamily. CAMK Ser/Thr protein kinase family. SNF1 subfamily.</text>
</comment>
<dbReference type="PANTHER" id="PTHR24346:SF110">
    <property type="entry name" value="NON-SPECIFIC SERINE_THREONINE PROTEIN KINASE"/>
    <property type="match status" value="1"/>
</dbReference>
<feature type="binding site" evidence="13">
    <location>
        <position position="56"/>
    </location>
    <ligand>
        <name>ATP</name>
        <dbReference type="ChEBI" id="CHEBI:30616"/>
    </ligand>
</feature>
<feature type="compositionally biased region" description="Polar residues" evidence="14">
    <location>
        <begin position="396"/>
        <end position="410"/>
    </location>
</feature>
<dbReference type="GO" id="GO:0005737">
    <property type="term" value="C:cytoplasm"/>
    <property type="evidence" value="ECO:0007669"/>
    <property type="project" value="TreeGrafter"/>
</dbReference>
<dbReference type="GO" id="GO:0035556">
    <property type="term" value="P:intracellular signal transduction"/>
    <property type="evidence" value="ECO:0007669"/>
    <property type="project" value="TreeGrafter"/>
</dbReference>
<comment type="catalytic activity">
    <reaction evidence="12">
        <text>L-seryl-[protein] + ATP = O-phospho-L-seryl-[protein] + ADP + H(+)</text>
        <dbReference type="Rhea" id="RHEA:17989"/>
        <dbReference type="Rhea" id="RHEA-COMP:9863"/>
        <dbReference type="Rhea" id="RHEA-COMP:11604"/>
        <dbReference type="ChEBI" id="CHEBI:15378"/>
        <dbReference type="ChEBI" id="CHEBI:29999"/>
        <dbReference type="ChEBI" id="CHEBI:30616"/>
        <dbReference type="ChEBI" id="CHEBI:83421"/>
        <dbReference type="ChEBI" id="CHEBI:456216"/>
        <dbReference type="EC" id="2.7.11.1"/>
    </reaction>
</comment>
<gene>
    <name evidence="16" type="ORF">BJ508DRAFT_320102</name>
</gene>
<dbReference type="CDD" id="cd14334">
    <property type="entry name" value="UBA_SNF1_fungi"/>
    <property type="match status" value="1"/>
</dbReference>
<dbReference type="Pfam" id="PF16579">
    <property type="entry name" value="AdenylateSensor"/>
    <property type="match status" value="2"/>
</dbReference>
<dbReference type="EC" id="2.7.11.1" evidence="3"/>
<evidence type="ECO:0000256" key="10">
    <source>
        <dbReference type="ARBA" id="ARBA00023277"/>
    </source>
</evidence>
<evidence type="ECO:0000256" key="7">
    <source>
        <dbReference type="ARBA" id="ARBA00022777"/>
    </source>
</evidence>
<dbReference type="InterPro" id="IPR028375">
    <property type="entry name" value="KA1/Ssp2_C"/>
</dbReference>
<comment type="catalytic activity">
    <reaction evidence="11">
        <text>L-threonyl-[protein] + ATP = O-phospho-L-threonyl-[protein] + ADP + H(+)</text>
        <dbReference type="Rhea" id="RHEA:46608"/>
        <dbReference type="Rhea" id="RHEA-COMP:11060"/>
        <dbReference type="Rhea" id="RHEA-COMP:11605"/>
        <dbReference type="ChEBI" id="CHEBI:15378"/>
        <dbReference type="ChEBI" id="CHEBI:30013"/>
        <dbReference type="ChEBI" id="CHEBI:30616"/>
        <dbReference type="ChEBI" id="CHEBI:61977"/>
        <dbReference type="ChEBI" id="CHEBI:456216"/>
        <dbReference type="EC" id="2.7.11.1"/>
    </reaction>
</comment>
<evidence type="ECO:0000313" key="17">
    <source>
        <dbReference type="Proteomes" id="UP000275078"/>
    </source>
</evidence>
<evidence type="ECO:0000256" key="5">
    <source>
        <dbReference type="ARBA" id="ARBA00022679"/>
    </source>
</evidence>
<dbReference type="Gene3D" id="3.30.200.20">
    <property type="entry name" value="Phosphorylase Kinase, domain 1"/>
    <property type="match status" value="1"/>
</dbReference>
<name>A0A3N4IPX6_ASCIM</name>
<dbReference type="PROSITE" id="PS50011">
    <property type="entry name" value="PROTEIN_KINASE_DOM"/>
    <property type="match status" value="1"/>
</dbReference>
<feature type="compositionally biased region" description="Basic and acidic residues" evidence="14">
    <location>
        <begin position="577"/>
        <end position="599"/>
    </location>
</feature>
<dbReference type="InterPro" id="IPR017441">
    <property type="entry name" value="Protein_kinase_ATP_BS"/>
</dbReference>
<dbReference type="Gene3D" id="3.30.310.80">
    <property type="entry name" value="Kinase associated domain 1, KA1"/>
    <property type="match status" value="2"/>
</dbReference>
<dbReference type="PANTHER" id="PTHR24346">
    <property type="entry name" value="MAP/MICROTUBULE AFFINITY-REGULATING KINASE"/>
    <property type="match status" value="1"/>
</dbReference>
<evidence type="ECO:0000256" key="6">
    <source>
        <dbReference type="ARBA" id="ARBA00022741"/>
    </source>
</evidence>
<dbReference type="InterPro" id="IPR008271">
    <property type="entry name" value="Ser/Thr_kinase_AS"/>
</dbReference>
<dbReference type="Pfam" id="PF00069">
    <property type="entry name" value="Pkinase"/>
    <property type="match status" value="1"/>
</dbReference>
<dbReference type="InterPro" id="IPR011009">
    <property type="entry name" value="Kinase-like_dom_sf"/>
</dbReference>
<dbReference type="PROSITE" id="PS00107">
    <property type="entry name" value="PROTEIN_KINASE_ATP"/>
    <property type="match status" value="1"/>
</dbReference>
<proteinExistence type="inferred from homology"/>
<keyword evidence="6 13" id="KW-0547">Nucleotide-binding</keyword>
<evidence type="ECO:0000256" key="14">
    <source>
        <dbReference type="SAM" id="MobiDB-lite"/>
    </source>
</evidence>
<keyword evidence="7 16" id="KW-0418">Kinase</keyword>
<feature type="compositionally biased region" description="Pro residues" evidence="14">
    <location>
        <begin position="498"/>
        <end position="511"/>
    </location>
</feature>
<dbReference type="Gene3D" id="1.10.8.10">
    <property type="entry name" value="DNA helicase RuvA subunit, C-terminal domain"/>
    <property type="match status" value="1"/>
</dbReference>
<dbReference type="SUPFAM" id="SSF56112">
    <property type="entry name" value="Protein kinase-like (PK-like)"/>
    <property type="match status" value="1"/>
</dbReference>
<keyword evidence="9" id="KW-0539">Nucleus</keyword>
<dbReference type="Proteomes" id="UP000275078">
    <property type="component" value="Unassembled WGS sequence"/>
</dbReference>
<dbReference type="SMART" id="SM00220">
    <property type="entry name" value="S_TKc"/>
    <property type="match status" value="1"/>
</dbReference>
<dbReference type="STRING" id="1160509.A0A3N4IPX6"/>
<sequence length="706" mass="78735">MNRDPNEPLTPGRPPVETRKRDRIGPYVVLKTLGEGSFGKVKLAVHQVTGQKVALKIISRKKLLSKEMEGRVEREIEFLQLLRHPHIIKLYTVVTTHHDIIMVIEYAGKELFDYIVQNGKVSESGARRFFQQIISAVEYCHRHKVAHRDLKPENLLLDDQLNVKIADFGLSNIMQDGSFLKTSCGSPNYAAPEVINGKLYAGPEVDVWSCGVILYVLLVGRLPFDDEFIPTLFRKIAQGQYTIPGFLSPEAANLLRKMLVVNPLHRITVAEIRQDPWFLKDLPDYLKPPEEEFFNTGVDMNKIATRARTKGNSVEKVADRLHEAVLGKLDKTMGYGKEDVHEALEAKDPNPIKDAYLLARENELLLANPKISETNEMKSFLAQSPPAWTAMPPNSPTAFSLNRPSVSAPSTIPGKHHKGVDSPLSLSLAASVNLIPPSVAAAAPEAASPQNNISILPSSLPEYHRAYMQGQSSNSSLASSLARAKLKPIVSSTDKPAPLTPLPPPVAPPQPNSRKPKPTRWQFGIRSRNLPLEAIACIYKALKRLGAEWVDNSPASPYGDNHDDSDNRSYSSGSEDDDRHWSGDEEDRPRRRRNSRDSRSPSPSGSDESEEREVVPPKDPWIIHVRWKRELKSGGGMEPIYVFITIQLYQLERGFYLVDFRCAGYERVNKASGRSKLQSEEDWVNSPFPFLEIAGGLIIALAEAGE</sequence>
<evidence type="ECO:0000256" key="8">
    <source>
        <dbReference type="ARBA" id="ARBA00022840"/>
    </source>
</evidence>
<dbReference type="Pfam" id="PF08587">
    <property type="entry name" value="UBA_2"/>
    <property type="match status" value="1"/>
</dbReference>
<dbReference type="FunFam" id="1.10.510.10:FF:000544">
    <property type="entry name" value="Non-specific serine/threonine protein kinase"/>
    <property type="match status" value="1"/>
</dbReference>
<evidence type="ECO:0000313" key="16">
    <source>
        <dbReference type="EMBL" id="RPA87989.1"/>
    </source>
</evidence>
<evidence type="ECO:0000256" key="1">
    <source>
        <dbReference type="ARBA" id="ARBA00004123"/>
    </source>
</evidence>
<evidence type="ECO:0000256" key="11">
    <source>
        <dbReference type="ARBA" id="ARBA00047899"/>
    </source>
</evidence>
<keyword evidence="4" id="KW-0723">Serine/threonine-protein kinase</keyword>